<dbReference type="RefSeq" id="WP_126699943.1">
    <property type="nucleotide sequence ID" value="NZ_RWKW01000035.1"/>
</dbReference>
<dbReference type="PANTHER" id="PTHR42957">
    <property type="entry name" value="HELICASE MJ1565-RELATED"/>
    <property type="match status" value="1"/>
</dbReference>
<gene>
    <name evidence="3" type="ORF">EJC49_10845</name>
</gene>
<dbReference type="InterPro" id="IPR008571">
    <property type="entry name" value="HerA-like"/>
</dbReference>
<protein>
    <submittedName>
        <fullName evidence="3">DUF87 domain-containing protein</fullName>
    </submittedName>
</protein>
<evidence type="ECO:0000313" key="3">
    <source>
        <dbReference type="EMBL" id="RST86472.1"/>
    </source>
</evidence>
<dbReference type="InterPro" id="IPR027417">
    <property type="entry name" value="P-loop_NTPase"/>
</dbReference>
<feature type="region of interest" description="Disordered" evidence="1">
    <location>
        <begin position="603"/>
        <end position="633"/>
    </location>
</feature>
<evidence type="ECO:0000313" key="4">
    <source>
        <dbReference type="Proteomes" id="UP000278398"/>
    </source>
</evidence>
<name>A0A3R9Y9W2_9HYPH</name>
<dbReference type="InterPro" id="IPR002789">
    <property type="entry name" value="HerA_central"/>
</dbReference>
<organism evidence="3 4">
    <name type="scientific">Aquibium carbonis</name>
    <dbReference type="NCBI Taxonomy" id="2495581"/>
    <lineage>
        <taxon>Bacteria</taxon>
        <taxon>Pseudomonadati</taxon>
        <taxon>Pseudomonadota</taxon>
        <taxon>Alphaproteobacteria</taxon>
        <taxon>Hyphomicrobiales</taxon>
        <taxon>Phyllobacteriaceae</taxon>
        <taxon>Aquibium</taxon>
    </lineage>
</organism>
<comment type="caution">
    <text evidence="3">The sequence shown here is derived from an EMBL/GenBank/DDBJ whole genome shotgun (WGS) entry which is preliminary data.</text>
</comment>
<proteinExistence type="predicted"/>
<dbReference type="Proteomes" id="UP000278398">
    <property type="component" value="Unassembled WGS sequence"/>
</dbReference>
<dbReference type="AlphaFoldDB" id="A0A3R9Y9W2"/>
<feature type="compositionally biased region" description="Basic and acidic residues" evidence="1">
    <location>
        <begin position="616"/>
        <end position="625"/>
    </location>
</feature>
<evidence type="ECO:0000259" key="2">
    <source>
        <dbReference type="Pfam" id="PF01935"/>
    </source>
</evidence>
<dbReference type="Gene3D" id="3.40.50.300">
    <property type="entry name" value="P-loop containing nucleotide triphosphate hydrolases"/>
    <property type="match status" value="2"/>
</dbReference>
<dbReference type="EMBL" id="RWKW01000035">
    <property type="protein sequence ID" value="RST86472.1"/>
    <property type="molecule type" value="Genomic_DNA"/>
</dbReference>
<feature type="domain" description="Helicase HerA central" evidence="2">
    <location>
        <begin position="147"/>
        <end position="388"/>
    </location>
</feature>
<dbReference type="PANTHER" id="PTHR42957:SF1">
    <property type="entry name" value="HELICASE MJ1565-RELATED"/>
    <property type="match status" value="1"/>
</dbReference>
<dbReference type="Pfam" id="PF01935">
    <property type="entry name" value="DUF87"/>
    <property type="match status" value="1"/>
</dbReference>
<reference evidence="3 4" key="1">
    <citation type="submission" date="2018-12" db="EMBL/GenBank/DDBJ databases">
        <title>Mesorhizobium carbonis sp. nov., isolated from coal mine water.</title>
        <authorList>
            <person name="Xin W."/>
            <person name="Xu Z."/>
            <person name="Xiang F."/>
            <person name="Zhang J."/>
            <person name="Xi L."/>
            <person name="Liu J."/>
        </authorList>
    </citation>
    <scope>NUCLEOTIDE SEQUENCE [LARGE SCALE GENOMIC DNA]</scope>
    <source>
        <strain evidence="3 4">B2.3</strain>
    </source>
</reference>
<accession>A0A3R9Y9W2</accession>
<feature type="region of interest" description="Disordered" evidence="1">
    <location>
        <begin position="553"/>
        <end position="574"/>
    </location>
</feature>
<dbReference type="OrthoDB" id="9806951at2"/>
<dbReference type="SUPFAM" id="SSF52540">
    <property type="entry name" value="P-loop containing nucleoside triphosphate hydrolases"/>
    <property type="match status" value="1"/>
</dbReference>
<keyword evidence="4" id="KW-1185">Reference proteome</keyword>
<feature type="compositionally biased region" description="Basic and acidic residues" evidence="1">
    <location>
        <begin position="1"/>
        <end position="23"/>
    </location>
</feature>
<evidence type="ECO:0000256" key="1">
    <source>
        <dbReference type="SAM" id="MobiDB-lite"/>
    </source>
</evidence>
<sequence length="633" mass="69573">MFAEEAARGEATAQERRDPRQPDARMLGRVIQCDGAMAVIASYADAAEGAPTNLWNIGKLISVSTGQTRLVGMVCSIEMPSGVWDEEEPNPIKVHLELIGEVRDEEGTRRPIFDRGITVYPNIGAIAHQIRARDLEAVYQLAGRKSVVIGSLSQNANIDARISVDAMLNRHFAIVGTTGVGKSTAVSLLLHKAIEERPDLRILILDPHNEFAAAFKDRAALIDQQSLDLPFWLFRLEELTEVLFRGRDDVVEEIDILRDLIPIAKVSYRNPGGQLRLRRSSDMGSITADTPLPYRMSDVLRLIEERMGSLEAKLERPALKSLKGRIESIVHDASYRFLFGSHMVEDTIHRSIGKIFRVPHEGRPITCFQLAGMSSEVVNSVCSVLARLAFDLAQSSQGKLKLLVVCEEAHRYMPSDTRLGFAPTRHALARIAKEGRKYGCYLGVVTQRPGELDPTILSQCSSVFAMRLANDRDQEIIRTAIADSSASTLTFLSSMGQREAIAFGEAVATPMRLKFEEMSADKIPGAHADTTLGDIATPEEVDLHAIINRMRRTERQPQVEAETEAEASFFGEGSPLLKRPVAEAARDATSGNTPAALAGLAATSYPPAFGSPATQDEPRRLRRFGDAPFRPGD</sequence>
<feature type="region of interest" description="Disordered" evidence="1">
    <location>
        <begin position="1"/>
        <end position="25"/>
    </location>
</feature>